<gene>
    <name evidence="2" type="primary">rhtA_3</name>
    <name evidence="2" type="ORF">SAMEA104305318_02801</name>
</gene>
<dbReference type="AlphaFoldDB" id="A0A333VXB3"/>
<sequence length="78" mass="8602">MMIEKNSKQGMAFAAAFLSLVSVQIGASIGKALFPILSAEGVTLTRLALSACFLWIVFKPWRQWNDVVPLIRPLNLVL</sequence>
<organism evidence="2 3">
    <name type="scientific">Acinetobacter baumannii</name>
    <dbReference type="NCBI Taxonomy" id="470"/>
    <lineage>
        <taxon>Bacteria</taxon>
        <taxon>Pseudomonadati</taxon>
        <taxon>Pseudomonadota</taxon>
        <taxon>Gammaproteobacteria</taxon>
        <taxon>Moraxellales</taxon>
        <taxon>Moraxellaceae</taxon>
        <taxon>Acinetobacter</taxon>
        <taxon>Acinetobacter calcoaceticus/baumannii complex</taxon>
    </lineage>
</organism>
<evidence type="ECO:0000313" key="2">
    <source>
        <dbReference type="EMBL" id="SST26608.1"/>
    </source>
</evidence>
<proteinExistence type="predicted"/>
<reference evidence="2 3" key="1">
    <citation type="submission" date="2018-07" db="EMBL/GenBank/DDBJ databases">
        <authorList>
            <consortium name="Pathogen Informatics"/>
        </authorList>
    </citation>
    <scope>NUCLEOTIDE SEQUENCE [LARGE SCALE GENOMIC DNA]</scope>
    <source>
        <strain evidence="2 3">4300STDY7045823</strain>
    </source>
</reference>
<evidence type="ECO:0000313" key="3">
    <source>
        <dbReference type="Proteomes" id="UP000252694"/>
    </source>
</evidence>
<dbReference type="EMBL" id="UFMQ01000014">
    <property type="protein sequence ID" value="SST26608.1"/>
    <property type="molecule type" value="Genomic_DNA"/>
</dbReference>
<accession>A0A333VXB3</accession>
<keyword evidence="1" id="KW-0812">Transmembrane</keyword>
<keyword evidence="1" id="KW-0472">Membrane</keyword>
<feature type="transmembrane region" description="Helical" evidence="1">
    <location>
        <begin position="37"/>
        <end position="58"/>
    </location>
</feature>
<keyword evidence="1" id="KW-1133">Transmembrane helix</keyword>
<dbReference type="Proteomes" id="UP000252694">
    <property type="component" value="Unassembled WGS sequence"/>
</dbReference>
<protein>
    <submittedName>
        <fullName evidence="2">DMT superfamily permease</fullName>
    </submittedName>
</protein>
<evidence type="ECO:0000256" key="1">
    <source>
        <dbReference type="SAM" id="Phobius"/>
    </source>
</evidence>
<name>A0A333VXB3_ACIBA</name>